<evidence type="ECO:0000313" key="11">
    <source>
        <dbReference type="Proteomes" id="UP000289738"/>
    </source>
</evidence>
<feature type="domain" description="Trichome birefringence-like N-terminal" evidence="9">
    <location>
        <begin position="27"/>
        <end position="80"/>
    </location>
</feature>
<dbReference type="Pfam" id="PF13839">
    <property type="entry name" value="PC-Esterase"/>
    <property type="match status" value="1"/>
</dbReference>
<dbReference type="EMBL" id="SDMP01000007">
    <property type="protein sequence ID" value="RYR45533.1"/>
    <property type="molecule type" value="Genomic_DNA"/>
</dbReference>
<keyword evidence="6" id="KW-0472">Membrane</keyword>
<comment type="caution">
    <text evidence="10">The sequence shown here is derived from an EMBL/GenBank/DDBJ whole genome shotgun (WGS) entry which is preliminary data.</text>
</comment>
<keyword evidence="11" id="KW-1185">Reference proteome</keyword>
<accession>A0A445C3Q8</accession>
<organism evidence="10 11">
    <name type="scientific">Arachis hypogaea</name>
    <name type="common">Peanut</name>
    <dbReference type="NCBI Taxonomy" id="3818"/>
    <lineage>
        <taxon>Eukaryota</taxon>
        <taxon>Viridiplantae</taxon>
        <taxon>Streptophyta</taxon>
        <taxon>Embryophyta</taxon>
        <taxon>Tracheophyta</taxon>
        <taxon>Spermatophyta</taxon>
        <taxon>Magnoliopsida</taxon>
        <taxon>eudicotyledons</taxon>
        <taxon>Gunneridae</taxon>
        <taxon>Pentapetalae</taxon>
        <taxon>rosids</taxon>
        <taxon>fabids</taxon>
        <taxon>Fabales</taxon>
        <taxon>Fabaceae</taxon>
        <taxon>Papilionoideae</taxon>
        <taxon>50 kb inversion clade</taxon>
        <taxon>dalbergioids sensu lato</taxon>
        <taxon>Dalbergieae</taxon>
        <taxon>Pterocarpus clade</taxon>
        <taxon>Arachis</taxon>
    </lineage>
</organism>
<evidence type="ECO:0000256" key="5">
    <source>
        <dbReference type="ARBA" id="ARBA00022989"/>
    </source>
</evidence>
<feature type="domain" description="Trichome birefringence-like C-terminal" evidence="8">
    <location>
        <begin position="81"/>
        <end position="352"/>
    </location>
</feature>
<dbReference type="AlphaFoldDB" id="A0A445C3Q8"/>
<comment type="similarity">
    <text evidence="2">Belongs to the PC-esterase family. TBL subfamily.</text>
</comment>
<keyword evidence="5" id="KW-1133">Transmembrane helix</keyword>
<dbReference type="GO" id="GO:0016413">
    <property type="term" value="F:O-acetyltransferase activity"/>
    <property type="evidence" value="ECO:0007669"/>
    <property type="project" value="InterPro"/>
</dbReference>
<evidence type="ECO:0000256" key="6">
    <source>
        <dbReference type="ARBA" id="ARBA00023136"/>
    </source>
</evidence>
<sequence>MFIVLLVLLLQFFGYVNGEDELHNNLKECDIYHGKWVYDDSYPLYNSSQCFHLNMHFDCQQNGRPDQQYLKYRWKPFACDLPRFSGKDLLERMRNKRITFIGDSISLNQWQSFICMLHSHHPHAAFTRDNDHGFTQFTFLNHNVSVGFSWNALLVEKESTSYGMVLNLGSISDFDANMWRHSDVLIFNSWLWWLHSGSDRPWDFIVDGDDLHKDMDRLVAYEKALSTWSHWVQNNIDFDKTLVFFRGDSPRHPNASEWGNNDGKQCSEEREPIEVREVNEYRELKKPAGEGIVERIVRKMRKPVRLLDITRLSELRKDGHPGAYASSHHQGMDCSHWCVPGVPDTWNHLFYAELLRAYV</sequence>
<evidence type="ECO:0000256" key="1">
    <source>
        <dbReference type="ARBA" id="ARBA00004167"/>
    </source>
</evidence>
<evidence type="ECO:0000256" key="2">
    <source>
        <dbReference type="ARBA" id="ARBA00007727"/>
    </source>
</evidence>
<dbReference type="Pfam" id="PF14416">
    <property type="entry name" value="PMR5N"/>
    <property type="match status" value="1"/>
</dbReference>
<keyword evidence="3" id="KW-0812">Transmembrane</keyword>
<keyword evidence="4" id="KW-0735">Signal-anchor</keyword>
<keyword evidence="7" id="KW-0732">Signal</keyword>
<dbReference type="GO" id="GO:0016020">
    <property type="term" value="C:membrane"/>
    <property type="evidence" value="ECO:0007669"/>
    <property type="project" value="UniProtKB-SubCell"/>
</dbReference>
<dbReference type="InterPro" id="IPR025846">
    <property type="entry name" value="TBL_N"/>
</dbReference>
<comment type="subcellular location">
    <subcellularLocation>
        <location evidence="1">Membrane</location>
        <topology evidence="1">Single-pass membrane protein</topology>
    </subcellularLocation>
</comment>
<evidence type="ECO:0008006" key="12">
    <source>
        <dbReference type="Google" id="ProtNLM"/>
    </source>
</evidence>
<dbReference type="Gramene" id="arahy.Tifrunner.gnm2.ann2.Ah07g042100.1">
    <property type="protein sequence ID" value="arahy.Tifrunner.gnm2.ann2.Ah07g042100.1-CDS"/>
    <property type="gene ID" value="arahy.Tifrunner.gnm2.ann2.Ah07g042100"/>
</dbReference>
<proteinExistence type="inferred from homology"/>
<dbReference type="InterPro" id="IPR026057">
    <property type="entry name" value="TBL_C"/>
</dbReference>
<feature type="chain" id="PRO_5019489525" description="Trichome birefringence-like N-terminal domain-containing protein" evidence="7">
    <location>
        <begin position="19"/>
        <end position="359"/>
    </location>
</feature>
<evidence type="ECO:0000256" key="4">
    <source>
        <dbReference type="ARBA" id="ARBA00022968"/>
    </source>
</evidence>
<evidence type="ECO:0000313" key="10">
    <source>
        <dbReference type="EMBL" id="RYR45533.1"/>
    </source>
</evidence>
<evidence type="ECO:0000259" key="8">
    <source>
        <dbReference type="Pfam" id="PF13839"/>
    </source>
</evidence>
<name>A0A445C3Q8_ARAHY</name>
<dbReference type="OrthoDB" id="630188at2759"/>
<reference evidence="10 11" key="1">
    <citation type="submission" date="2019-01" db="EMBL/GenBank/DDBJ databases">
        <title>Sequencing of cultivated peanut Arachis hypogaea provides insights into genome evolution and oil improvement.</title>
        <authorList>
            <person name="Chen X."/>
        </authorList>
    </citation>
    <scope>NUCLEOTIDE SEQUENCE [LARGE SCALE GENOMIC DNA]</scope>
    <source>
        <strain evidence="11">cv. Fuhuasheng</strain>
        <tissue evidence="10">Leaves</tissue>
    </source>
</reference>
<dbReference type="GO" id="GO:0005794">
    <property type="term" value="C:Golgi apparatus"/>
    <property type="evidence" value="ECO:0007669"/>
    <property type="project" value="TreeGrafter"/>
</dbReference>
<evidence type="ECO:0000259" key="9">
    <source>
        <dbReference type="Pfam" id="PF14416"/>
    </source>
</evidence>
<protein>
    <recommendedName>
        <fullName evidence="12">Trichome birefringence-like N-terminal domain-containing protein</fullName>
    </recommendedName>
</protein>
<evidence type="ECO:0000256" key="7">
    <source>
        <dbReference type="SAM" id="SignalP"/>
    </source>
</evidence>
<gene>
    <name evidence="10" type="ORF">Ahy_A07g031370</name>
</gene>
<dbReference type="SMR" id="A0A445C3Q8"/>
<evidence type="ECO:0000256" key="3">
    <source>
        <dbReference type="ARBA" id="ARBA00022692"/>
    </source>
</evidence>
<dbReference type="PANTHER" id="PTHR32285">
    <property type="entry name" value="PROTEIN TRICHOME BIREFRINGENCE-LIKE 9-RELATED"/>
    <property type="match status" value="1"/>
</dbReference>
<dbReference type="InterPro" id="IPR029962">
    <property type="entry name" value="TBL"/>
</dbReference>
<dbReference type="Proteomes" id="UP000289738">
    <property type="component" value="Chromosome A07"/>
</dbReference>
<feature type="signal peptide" evidence="7">
    <location>
        <begin position="1"/>
        <end position="18"/>
    </location>
</feature>
<dbReference type="PANTHER" id="PTHR32285:SF350">
    <property type="entry name" value="PROTEIN TRICHOME BIREFRINGENCE-LIKE 43"/>
    <property type="match status" value="1"/>
</dbReference>